<evidence type="ECO:0000256" key="3">
    <source>
        <dbReference type="SAM" id="MobiDB-lite"/>
    </source>
</evidence>
<evidence type="ECO:0000313" key="5">
    <source>
        <dbReference type="Proteomes" id="UP000613177"/>
    </source>
</evidence>
<dbReference type="PANTHER" id="PTHR46771:SF5">
    <property type="entry name" value="DETERIN"/>
    <property type="match status" value="1"/>
</dbReference>
<dbReference type="InterPro" id="IPR051190">
    <property type="entry name" value="Baculoviral_IAP"/>
</dbReference>
<gene>
    <name evidence="4" type="ORF">INT48_003642</name>
</gene>
<protein>
    <submittedName>
        <fullName evidence="4">Uncharacterized protein</fullName>
    </submittedName>
</protein>
<dbReference type="AlphaFoldDB" id="A0A8H7SQK8"/>
<dbReference type="Pfam" id="PF00653">
    <property type="entry name" value="BIR"/>
    <property type="match status" value="2"/>
</dbReference>
<dbReference type="EMBL" id="JAEPRE010000054">
    <property type="protein sequence ID" value="KAG2234415.1"/>
    <property type="molecule type" value="Genomic_DNA"/>
</dbReference>
<feature type="region of interest" description="Disordered" evidence="3">
    <location>
        <begin position="332"/>
        <end position="404"/>
    </location>
</feature>
<reference evidence="4" key="1">
    <citation type="submission" date="2021-01" db="EMBL/GenBank/DDBJ databases">
        <title>Metabolic potential, ecology and presence of endohyphal bacteria is reflected in genomic diversity of Mucoromycotina.</title>
        <authorList>
            <person name="Muszewska A."/>
            <person name="Okrasinska A."/>
            <person name="Steczkiewicz K."/>
            <person name="Drgas O."/>
            <person name="Orlowska M."/>
            <person name="Perlinska-Lenart U."/>
            <person name="Aleksandrzak-Piekarczyk T."/>
            <person name="Szatraj K."/>
            <person name="Zielenkiewicz U."/>
            <person name="Pilsyk S."/>
            <person name="Malc E."/>
            <person name="Mieczkowski P."/>
            <person name="Kruszewska J.S."/>
            <person name="Biernat P."/>
            <person name="Pawlowska J."/>
        </authorList>
    </citation>
    <scope>NUCLEOTIDE SEQUENCE</scope>
    <source>
        <strain evidence="4">WA0000018081</strain>
    </source>
</reference>
<feature type="region of interest" description="Disordered" evidence="3">
    <location>
        <begin position="292"/>
        <end position="311"/>
    </location>
</feature>
<dbReference type="PROSITE" id="PS50143">
    <property type="entry name" value="BIR_REPEAT_2"/>
    <property type="match status" value="2"/>
</dbReference>
<proteinExistence type="predicted"/>
<comment type="caution">
    <text evidence="4">The sequence shown here is derived from an EMBL/GenBank/DDBJ whole genome shotgun (WGS) entry which is preliminary data.</text>
</comment>
<dbReference type="InterPro" id="IPR001370">
    <property type="entry name" value="BIR_rpt"/>
</dbReference>
<dbReference type="PANTHER" id="PTHR46771">
    <property type="entry name" value="DETERIN"/>
    <property type="match status" value="1"/>
</dbReference>
<dbReference type="Proteomes" id="UP000613177">
    <property type="component" value="Unassembled WGS sequence"/>
</dbReference>
<keyword evidence="5" id="KW-1185">Reference proteome</keyword>
<dbReference type="GO" id="GO:0046872">
    <property type="term" value="F:metal ion binding"/>
    <property type="evidence" value="ECO:0007669"/>
    <property type="project" value="UniProtKB-KW"/>
</dbReference>
<dbReference type="SMART" id="SM00238">
    <property type="entry name" value="BIR"/>
    <property type="match status" value="2"/>
</dbReference>
<feature type="compositionally biased region" description="Polar residues" evidence="3">
    <location>
        <begin position="691"/>
        <end position="712"/>
    </location>
</feature>
<feature type="region of interest" description="Disordered" evidence="3">
    <location>
        <begin position="636"/>
        <end position="715"/>
    </location>
</feature>
<dbReference type="Gene3D" id="1.10.1170.10">
    <property type="entry name" value="Inhibitor Of Apoptosis Protein (2mihbC-IAP-1), Chain A"/>
    <property type="match status" value="2"/>
</dbReference>
<feature type="compositionally biased region" description="Polar residues" evidence="3">
    <location>
        <begin position="362"/>
        <end position="371"/>
    </location>
</feature>
<evidence type="ECO:0000256" key="1">
    <source>
        <dbReference type="ARBA" id="ARBA00022723"/>
    </source>
</evidence>
<evidence type="ECO:0000256" key="2">
    <source>
        <dbReference type="ARBA" id="ARBA00022833"/>
    </source>
</evidence>
<organism evidence="4 5">
    <name type="scientific">Thamnidium elegans</name>
    <dbReference type="NCBI Taxonomy" id="101142"/>
    <lineage>
        <taxon>Eukaryota</taxon>
        <taxon>Fungi</taxon>
        <taxon>Fungi incertae sedis</taxon>
        <taxon>Mucoromycota</taxon>
        <taxon>Mucoromycotina</taxon>
        <taxon>Mucoromycetes</taxon>
        <taxon>Mucorales</taxon>
        <taxon>Mucorineae</taxon>
        <taxon>Mucoraceae</taxon>
        <taxon>Thamnidium</taxon>
    </lineage>
</organism>
<evidence type="ECO:0000313" key="4">
    <source>
        <dbReference type="EMBL" id="KAG2234415.1"/>
    </source>
</evidence>
<keyword evidence="1" id="KW-0479">Metal-binding</keyword>
<name>A0A8H7SQK8_9FUNG</name>
<sequence length="740" mass="83007">MNILQNRIDSFQKNVVKWPYNDNSKYTKAESFAKAGFYLIRKPKASDCVRCFICDIELSNWKPNQSPFVRHGNESPRCAWKRLNFPDAHKRPLSDPSKAYDRPRSIIMRSARLATFNCHDYWPPKKDTTKYPTAAKLAGAGLFFAPTAILPSRVKCAYCGESITVYPNDTDLLTKHQELSKDCAFFETTYSTRNNKSTRSSSIKFYRYAKRPINKVASSSETSAPISKKQKEQCKFLEPVVVIKKHISRKDTTVPSKTKNVQKASSKTDGSIWDLNQILTPKPSRRAMVTYGSSRPVHDCTPSARSNPSAVNILPGLKSSLIIKPNGPFIASPASKPIDSTKKSPQASTKPKAFQTRRLQKPETSGSNTSALAAAEEETNPPKKRSLPISSQFDNDTPLTKKASLKKPIDTEKVFRDKDKVCEVEYNLRTNLSKEKTISLSRSSNMLPEPVTPISKEHIYIPAAEGSGTSRQAPVYTQPAQIIRNVSPSNITHDNQGVSPFNIAHFTQDLTSRIIQGISDVSCYAMAPDTQDEPYYPMTQDNQDELCYPITQNTCYPMVPDTQYELCYPITQDNQGVSCYPITQDTQDASYYPISQDTQDVSTSFMNQNTQDPSPYVTQDILDVFDSPIIIQNTEDESPLVLSHPSPVYTSDKENVPPPIRYPPLHEHSSVYNNQSGKENPDSPMHLPNYSPGQSSPVAYTPSSPHRPTSSAEDYLKSELNKILEGFESEMRKIEERNNL</sequence>
<dbReference type="SUPFAM" id="SSF57924">
    <property type="entry name" value="Inhibitor of apoptosis (IAP) repeat"/>
    <property type="match status" value="2"/>
</dbReference>
<accession>A0A8H7SQK8</accession>
<dbReference type="CDD" id="cd00022">
    <property type="entry name" value="BIR"/>
    <property type="match status" value="1"/>
</dbReference>
<keyword evidence="2" id="KW-0862">Zinc</keyword>
<feature type="compositionally biased region" description="Polar residues" evidence="3">
    <location>
        <begin position="388"/>
        <end position="398"/>
    </location>
</feature>